<reference evidence="3" key="1">
    <citation type="submission" date="2014-11" db="EMBL/GenBank/DDBJ databases">
        <authorList>
            <person name="Otto D Thomas"/>
            <person name="Naeem Raeece"/>
        </authorList>
    </citation>
    <scope>NUCLEOTIDE SEQUENCE</scope>
</reference>
<feature type="compositionally biased region" description="Polar residues" evidence="2">
    <location>
        <begin position="2530"/>
        <end position="2540"/>
    </location>
</feature>
<feature type="compositionally biased region" description="Basic and acidic residues" evidence="2">
    <location>
        <begin position="524"/>
        <end position="550"/>
    </location>
</feature>
<feature type="compositionally biased region" description="Polar residues" evidence="2">
    <location>
        <begin position="2776"/>
        <end position="2791"/>
    </location>
</feature>
<feature type="compositionally biased region" description="Polar residues" evidence="2">
    <location>
        <begin position="1069"/>
        <end position="1079"/>
    </location>
</feature>
<protein>
    <submittedName>
        <fullName evidence="3">Uncharacterized protein</fullName>
    </submittedName>
</protein>
<gene>
    <name evidence="3" type="ORF">Cvel_20666</name>
</gene>
<feature type="compositionally biased region" description="Gly residues" evidence="2">
    <location>
        <begin position="1519"/>
        <end position="1528"/>
    </location>
</feature>
<feature type="compositionally biased region" description="Gly residues" evidence="2">
    <location>
        <begin position="2552"/>
        <end position="2562"/>
    </location>
</feature>
<feature type="compositionally biased region" description="Basic and acidic residues" evidence="2">
    <location>
        <begin position="1124"/>
        <end position="1139"/>
    </location>
</feature>
<feature type="compositionally biased region" description="Low complexity" evidence="2">
    <location>
        <begin position="1161"/>
        <end position="1182"/>
    </location>
</feature>
<feature type="compositionally biased region" description="Low complexity" evidence="2">
    <location>
        <begin position="2726"/>
        <end position="2739"/>
    </location>
</feature>
<dbReference type="VEuPathDB" id="CryptoDB:Cvel_20666"/>
<dbReference type="InterPro" id="IPR015943">
    <property type="entry name" value="WD40/YVTN_repeat-like_dom_sf"/>
</dbReference>
<dbReference type="GO" id="GO:0005737">
    <property type="term" value="C:cytoplasm"/>
    <property type="evidence" value="ECO:0007669"/>
    <property type="project" value="TreeGrafter"/>
</dbReference>
<evidence type="ECO:0000313" key="3">
    <source>
        <dbReference type="EMBL" id="CEM24751.1"/>
    </source>
</evidence>
<dbReference type="InterPro" id="IPR001680">
    <property type="entry name" value="WD40_rpt"/>
</dbReference>
<dbReference type="PANTHER" id="PTHR44099:SF4">
    <property type="entry name" value="RABCONNECTIN-3B, ISOFORM A"/>
    <property type="match status" value="1"/>
</dbReference>
<dbReference type="Gene3D" id="2.130.10.10">
    <property type="entry name" value="YVTN repeat-like/Quinoprotein amine dehydrogenase"/>
    <property type="match status" value="2"/>
</dbReference>
<feature type="compositionally biased region" description="Low complexity" evidence="2">
    <location>
        <begin position="1505"/>
        <end position="1518"/>
    </location>
</feature>
<organism evidence="3">
    <name type="scientific">Chromera velia CCMP2878</name>
    <dbReference type="NCBI Taxonomy" id="1169474"/>
    <lineage>
        <taxon>Eukaryota</taxon>
        <taxon>Sar</taxon>
        <taxon>Alveolata</taxon>
        <taxon>Colpodellida</taxon>
        <taxon>Chromeraceae</taxon>
        <taxon>Chromera</taxon>
    </lineage>
</organism>
<feature type="region of interest" description="Disordered" evidence="2">
    <location>
        <begin position="1106"/>
        <end position="1253"/>
    </location>
</feature>
<feature type="region of interest" description="Disordered" evidence="2">
    <location>
        <begin position="1500"/>
        <end position="1529"/>
    </location>
</feature>
<feature type="compositionally biased region" description="Polar residues" evidence="2">
    <location>
        <begin position="463"/>
        <end position="472"/>
    </location>
</feature>
<feature type="repeat" description="WD" evidence="1">
    <location>
        <begin position="2995"/>
        <end position="3028"/>
    </location>
</feature>
<evidence type="ECO:0000256" key="1">
    <source>
        <dbReference type="PROSITE-ProRule" id="PRU00221"/>
    </source>
</evidence>
<dbReference type="SMART" id="SM00320">
    <property type="entry name" value="WD40"/>
    <property type="match status" value="4"/>
</dbReference>
<feature type="compositionally biased region" description="Gly residues" evidence="2">
    <location>
        <begin position="1146"/>
        <end position="1160"/>
    </location>
</feature>
<feature type="region of interest" description="Disordered" evidence="2">
    <location>
        <begin position="865"/>
        <end position="898"/>
    </location>
</feature>
<feature type="compositionally biased region" description="Acidic residues" evidence="2">
    <location>
        <begin position="875"/>
        <end position="894"/>
    </location>
</feature>
<feature type="compositionally biased region" description="Low complexity" evidence="2">
    <location>
        <begin position="1348"/>
        <end position="1360"/>
    </location>
</feature>
<feature type="region of interest" description="Disordered" evidence="2">
    <location>
        <begin position="2657"/>
        <end position="2689"/>
    </location>
</feature>
<feature type="compositionally biased region" description="Low complexity" evidence="2">
    <location>
        <begin position="2590"/>
        <end position="2603"/>
    </location>
</feature>
<feature type="region of interest" description="Disordered" evidence="2">
    <location>
        <begin position="1274"/>
        <end position="1402"/>
    </location>
</feature>
<feature type="region of interest" description="Disordered" evidence="2">
    <location>
        <begin position="1798"/>
        <end position="1827"/>
    </location>
</feature>
<feature type="region of interest" description="Disordered" evidence="2">
    <location>
        <begin position="925"/>
        <end position="961"/>
    </location>
</feature>
<keyword evidence="1" id="KW-0853">WD repeat</keyword>
<feature type="region of interest" description="Disordered" evidence="2">
    <location>
        <begin position="1927"/>
        <end position="1946"/>
    </location>
</feature>
<feature type="compositionally biased region" description="Basic and acidic residues" evidence="2">
    <location>
        <begin position="1214"/>
        <end position="1228"/>
    </location>
</feature>
<dbReference type="SUPFAM" id="SSF50978">
    <property type="entry name" value="WD40 repeat-like"/>
    <property type="match status" value="2"/>
</dbReference>
<dbReference type="PROSITE" id="PS50082">
    <property type="entry name" value="WD_REPEATS_2"/>
    <property type="match status" value="1"/>
</dbReference>
<feature type="compositionally biased region" description="Polar residues" evidence="2">
    <location>
        <begin position="2752"/>
        <end position="2761"/>
    </location>
</feature>
<feature type="compositionally biased region" description="Polar residues" evidence="2">
    <location>
        <begin position="1011"/>
        <end position="1020"/>
    </location>
</feature>
<feature type="compositionally biased region" description="Basic and acidic residues" evidence="2">
    <location>
        <begin position="807"/>
        <end position="817"/>
    </location>
</feature>
<feature type="compositionally biased region" description="Polar residues" evidence="2">
    <location>
        <begin position="1191"/>
        <end position="1209"/>
    </location>
</feature>
<feature type="region of interest" description="Disordered" evidence="2">
    <location>
        <begin position="789"/>
        <end position="831"/>
    </location>
</feature>
<dbReference type="InterPro" id="IPR036322">
    <property type="entry name" value="WD40_repeat_dom_sf"/>
</dbReference>
<dbReference type="InterPro" id="IPR049916">
    <property type="entry name" value="WDR72-like"/>
</dbReference>
<feature type="region of interest" description="Disordered" evidence="2">
    <location>
        <begin position="1065"/>
        <end position="1091"/>
    </location>
</feature>
<feature type="compositionally biased region" description="Pro residues" evidence="2">
    <location>
        <begin position="1082"/>
        <end position="1091"/>
    </location>
</feature>
<feature type="region of interest" description="Disordered" evidence="2">
    <location>
        <begin position="2498"/>
        <end position="2617"/>
    </location>
</feature>
<accession>A0A0G4G8A0</accession>
<feature type="region of interest" description="Disordered" evidence="2">
    <location>
        <begin position="524"/>
        <end position="555"/>
    </location>
</feature>
<feature type="compositionally biased region" description="Basic and acidic residues" evidence="2">
    <location>
        <begin position="2009"/>
        <end position="2022"/>
    </location>
</feature>
<dbReference type="EMBL" id="CDMZ01000966">
    <property type="protein sequence ID" value="CEM24751.1"/>
    <property type="molecule type" value="Genomic_DNA"/>
</dbReference>
<feature type="compositionally biased region" description="Basic and acidic residues" evidence="2">
    <location>
        <begin position="789"/>
        <end position="798"/>
    </location>
</feature>
<feature type="compositionally biased region" description="Basic and acidic residues" evidence="2">
    <location>
        <begin position="2765"/>
        <end position="2775"/>
    </location>
</feature>
<proteinExistence type="predicted"/>
<name>A0A0G4G8A0_9ALVE</name>
<feature type="compositionally biased region" description="Low complexity" evidence="2">
    <location>
        <begin position="1383"/>
        <end position="1393"/>
    </location>
</feature>
<feature type="compositionally biased region" description="Gly residues" evidence="2">
    <location>
        <begin position="2498"/>
        <end position="2520"/>
    </location>
</feature>
<dbReference type="PANTHER" id="PTHR44099">
    <property type="entry name" value="RABCONNECTIN-3B, ISOFORM A"/>
    <property type="match status" value="1"/>
</dbReference>
<feature type="region of interest" description="Disordered" evidence="2">
    <location>
        <begin position="992"/>
        <end position="1047"/>
    </location>
</feature>
<feature type="region of interest" description="Disordered" evidence="2">
    <location>
        <begin position="459"/>
        <end position="482"/>
    </location>
</feature>
<feature type="region of interest" description="Disordered" evidence="2">
    <location>
        <begin position="2715"/>
        <end position="2791"/>
    </location>
</feature>
<feature type="region of interest" description="Disordered" evidence="2">
    <location>
        <begin position="1959"/>
        <end position="2043"/>
    </location>
</feature>
<evidence type="ECO:0000256" key="2">
    <source>
        <dbReference type="SAM" id="MobiDB-lite"/>
    </source>
</evidence>
<feature type="region of interest" description="Disordered" evidence="2">
    <location>
        <begin position="1420"/>
        <end position="1440"/>
    </location>
</feature>
<sequence length="3095" mass="324502">MSRESAWLSCVFWPGCVVREWISSLCVSPNAPNTVCVGTRSGRVYVFDVDAAGDSAQGQGQGGGGVSPSSYHLSPRLILLPDLQGAESQGVQSLCLIATPAPVLQRASRQCLVSLHLDGFLRVWSIDDGRCLLVRHLRSSHPFSPSDVETLHATVPGSAAPNLLVLWARRTSQAVVYDVWTNSTWCVLKGLPENNRNRRTVYENRPDPFLTLCTAALSPTAGGELLSPHIAAGLHGPLPPHIAAATMSGRVFVWSLFGQSSGDTSVLKMEVSQGTSMAAPSDQSTSKAAYALEVKPLFDCDIVRRDITRFECAAGCPLGLSLSAPLDPAVPLGGVRSSLLVAVSPKVVAVWRVPHSTGGGKGGSLHRLWLLRVPEGGGIERPLGWFMPETAAHSERQKILFSSASLLTPKQTSRLHAHVPDEFGTPASNSSPGGSAVAVAVSLSTGVTGFFCVPTDGGAGEANPSSSQNNGQGAMPSVPPSPAFVAVLPRPENAQRHRPAAPPMFLFPEKVTKGWRDRWQRPAFAKREAEKEKERGWGEAGKGGREKRAWTGDTTNSSFLGGSPLPCLFLLPPSDPFQDFLTIVPVLRHSPDFSGAAAGFLDGIPLLDLGQPAPSLPLRQMWQLPRRLENELTLATEGHLLSKSPSNAEAALRGVGSSRVSVFESHGRVWWIRSGGRGVGGEGQTSAGLSVVHLNPLRDDRALFIRALVARQQWMHDAEETLLRALSSSVAWGGQQTAGAGATSLDDVEAQRRRERAVMAVRTVILHMYPELAVEQPFFSITRLPPPPRRDSLEDSHTAAKFASPAVKEKDRERETIKGGQECEEQGAVAEPDSAFTRITFPMGQGMCSLVCPRSAADYEWGGAHWGADSRSTSEGEETGEEDGSTRDDEEDDWGGCWGKEEEAVGSFYESPRLCFLAGSGGGVDLPNTSRQSLPSDAWGSGWGGWSASPPSPTEERESPVCTTMVGVGESLVIGSDCGTLKTWTASRASSVHSHTHHVRHSSDSPKGLTASGSSQQTAHPSADDNKSGGGSLHVSKPPHFTWRPGPELDIDAALHCSRKRLAALGQSHEGSPQQSESSAPPIVPTDPPPLAVSRLMSVLAVRRVAKPHHHHPHSPPGDSQQQHQEKERRERGRDKGISEESAMGSSGGGPSGARGGGASGDAVSGAPSSASPPSGPAAVASLHAGRKSAGPSSTHTGTHPLASSQKIPPNSADKQKEKGAVKEREKSGGSVMGPAGAGGAISMHGETHTVRPDHSHVALWDDRDRLHLLTMPVNSQGESAGGGAQTHRKRHHQIPLDSLLQQRERGTGGTKSKSTSGSHGPAGQLLVKHTSLPTAPTAQHPGIRVSGPPAAGGPENAAGLVPSSVQKPSQGGGGGAAFVRTSSEGGASQSAGGDRGQDASAVPVPWLFPSAVALSHGRADSSGGVRFEASGGGSVHPPHAEEWGLEWTVPVGWEGGPWGVQKHAFRGRWFRELRYAASREGSSWTFLWPWGSPSAVLGTSKQLQESQQYSGSSSGSNGNQGSGGREGSGVSFLHCDGPGLKRSGADSKSHLSALSSFRLPAHSRSSQSEKKTGVFSVCGTVSKRGIVGGGNALRVAVDGRLGLWGVCQLYQSHMWDAFTGEFECTVANSAYIAVRPSGALSTSVALSEGSAQARELCFSGSLATVCPDGDGTFHRVIPDELAAAAAEVFASKGDPLASTGSALSRPLLPPFLTELPDTAVPAADLTLACAPRSPFSSTSSERSARPCRSLEISAYEGLRWQTDHQAAEEGDSDQNSVSLPGLFLPLTTFLSLATTTKHGASTSGSKRRVGGVAGTPSGVTAQPAASVGAGGEERIIAGSFHKQTRGFPLLSYFFPWDAGGSSDTLRAVAQNYPFLCRPALPYVAAVLSPHTSPSGASLSVSLSILAPSFLRHEAESVHLQRCMREDAQERASGDGHTNIEGNELEAHGLPPPVIPVAGVGGLAKSQPQWGRQEDTEEDEDTFTVEVNGPRAPAGRLPSRGFSAELLEETSKAAKEAGESRRIVSTNSGEGERTASAAAASSRLVGKRHSIAAMLQVVGPHCRQGAQMHAGVTPEKSADLPSGAMGGLSLPLRQPHSHSRVQSASAVQMSSPLAPFVGDIFPPFALPFEESSPISVSPHLTAMLALLTDSLLVSIWSSRALSPMLLSPQATGGKSRGGPMGFSAAAAAAAALRSRGGVAAGPTYQGVHLGYANRAQRGAEDLDAGAGQVSEPWMGQILVSTLLREHFVGFLVGHRDEGVTIETEEPVTGVAACAGAQGAGSIADLLLLMRTLLGARSPELRRSSRVVIRRALRGCPFGALERTVDSLGLAVNAAPSSAPVIAGGGMRYEPRLCRHLRRGTDVCDGGSVALSPYVGRLIIPPEDPHSFPLDQIGVSSTEMSLEKKRRSAFGVGTYGAGWDLTANLWASLTACTVDMLEECALILMALAGFERPGCLGAAPNPLVWMTARGLLWLMLDKYTQQGAGGSALTLGTPSGGGGGGYSSNTGGGLQASPGAGGGGSQSHSPPPGGTPQTAAETFSSRGGHMNLLTVPQGGGFASGGEGPAQQHFVHSSPHGSLQTPHGHSDRHSAHQAFATPSASAATTGRGDTVGGRESLTIFANGGAPPMLLSDPSAPAGSSSSAAAGASMFPTFMTAASSSSPVPGQVKAAGGSVTAPAVPPPPPAGTAKEKSVAVSLSTELFALGFETLWNHSLPLPPPPPPIRTMKSSSALSGRSGSAAASERDDRGDPDGMTISSRQTSGMSHGLDMDGDRDATRQQRGSPSPSLVTGRSTAATSRLQLAINPNSAVPRGGWRLGSSFLSVTQQQALPPKLRWGKEKESERPQADVELFQLVLRVFTLFQSQSLQDYCLSILQQLALRDPPLLISAMGFAARRLDHGPAYAASALSVLVRFVNRFPHKVPPWLPMLTEAVLRCLEPSDPTLRRASLQAATSALYELVKTFPMVSFHQTSQRFAVGTADNIIIIYDLRTATRWKMLSGHKARVSAVKFSEDGNLIASYSSPEKVVRIWQCVSVGFLGGLLGITGRCVKKHSLPGLKLPRTQASTLQQLTHVTLDWRSQDEVLLVRENKERVFIKVY</sequence>